<evidence type="ECO:0000313" key="2">
    <source>
        <dbReference type="Proteomes" id="UP000582487"/>
    </source>
</evidence>
<reference evidence="1 2" key="1">
    <citation type="submission" date="2020-04" db="EMBL/GenBank/DDBJ databases">
        <title>Antimicrobial susceptibility and clonality of vaginal-derived multi-drug resistant Mobiluncus isolates in China.</title>
        <authorList>
            <person name="Zhang X."/>
        </authorList>
    </citation>
    <scope>NUCLEOTIDE SEQUENCE [LARGE SCALE GENOMIC DNA]</scope>
    <source>
        <strain evidence="1 2">7</strain>
    </source>
</reference>
<evidence type="ECO:0000313" key="1">
    <source>
        <dbReference type="EMBL" id="NMW94162.1"/>
    </source>
</evidence>
<name>A0A848RN33_9ACTO</name>
<comment type="caution">
    <text evidence="1">The sequence shown here is derived from an EMBL/GenBank/DDBJ whole genome shotgun (WGS) entry which is preliminary data.</text>
</comment>
<protein>
    <submittedName>
        <fullName evidence="1">Chromosome condensation protein CrcB</fullName>
    </submittedName>
</protein>
<gene>
    <name evidence="1" type="ORF">HHJ74_10835</name>
</gene>
<dbReference type="AlphaFoldDB" id="A0A848RN33"/>
<dbReference type="Proteomes" id="UP000582487">
    <property type="component" value="Unassembled WGS sequence"/>
</dbReference>
<organism evidence="1 2">
    <name type="scientific">Mobiluncus mulieris</name>
    <dbReference type="NCBI Taxonomy" id="2052"/>
    <lineage>
        <taxon>Bacteria</taxon>
        <taxon>Bacillati</taxon>
        <taxon>Actinomycetota</taxon>
        <taxon>Actinomycetes</taxon>
        <taxon>Actinomycetales</taxon>
        <taxon>Actinomycetaceae</taxon>
        <taxon>Mobiluncus</taxon>
    </lineage>
</organism>
<accession>A0A848RN33</accession>
<dbReference type="EMBL" id="JABCUV010000019">
    <property type="protein sequence ID" value="NMW94162.1"/>
    <property type="molecule type" value="Genomic_DNA"/>
</dbReference>
<proteinExistence type="predicted"/>
<sequence length="57" mass="6094">MVKEPELDFVVELGDEDLDVSGGTSIPCGTLIIATLTQCFNDTLVWGSCRLGTRACC</sequence>